<dbReference type="PANTHER" id="PTHR46481:SF2">
    <property type="entry name" value="BED-TYPE DOMAIN-CONTAINING PROTEIN"/>
    <property type="match status" value="1"/>
</dbReference>
<keyword evidence="3" id="KW-1185">Reference proteome</keyword>
<organism evidence="2 3">
    <name type="scientific">Dipteronia dyeriana</name>
    <dbReference type="NCBI Taxonomy" id="168575"/>
    <lineage>
        <taxon>Eukaryota</taxon>
        <taxon>Viridiplantae</taxon>
        <taxon>Streptophyta</taxon>
        <taxon>Embryophyta</taxon>
        <taxon>Tracheophyta</taxon>
        <taxon>Spermatophyta</taxon>
        <taxon>Magnoliopsida</taxon>
        <taxon>eudicotyledons</taxon>
        <taxon>Gunneridae</taxon>
        <taxon>Pentapetalae</taxon>
        <taxon>rosids</taxon>
        <taxon>malvids</taxon>
        <taxon>Sapindales</taxon>
        <taxon>Sapindaceae</taxon>
        <taxon>Hippocastanoideae</taxon>
        <taxon>Acereae</taxon>
        <taxon>Dipteronia</taxon>
    </lineage>
</organism>
<evidence type="ECO:0000313" key="3">
    <source>
        <dbReference type="Proteomes" id="UP001280121"/>
    </source>
</evidence>
<protein>
    <recommendedName>
        <fullName evidence="1">HAT C-terminal dimerisation domain-containing protein</fullName>
    </recommendedName>
</protein>
<dbReference type="InterPro" id="IPR012337">
    <property type="entry name" value="RNaseH-like_sf"/>
</dbReference>
<reference evidence="2" key="1">
    <citation type="journal article" date="2023" name="Plant J.">
        <title>Genome sequences and population genomics provide insights into the demographic history, inbreeding, and mutation load of two 'living fossil' tree species of Dipteronia.</title>
        <authorList>
            <person name="Feng Y."/>
            <person name="Comes H.P."/>
            <person name="Chen J."/>
            <person name="Zhu S."/>
            <person name="Lu R."/>
            <person name="Zhang X."/>
            <person name="Li P."/>
            <person name="Qiu J."/>
            <person name="Olsen K.M."/>
            <person name="Qiu Y."/>
        </authorList>
    </citation>
    <scope>NUCLEOTIDE SEQUENCE</scope>
    <source>
        <strain evidence="2">KIB01</strain>
    </source>
</reference>
<dbReference type="GO" id="GO:0008270">
    <property type="term" value="F:zinc ion binding"/>
    <property type="evidence" value="ECO:0007669"/>
    <property type="project" value="UniProtKB-KW"/>
</dbReference>
<comment type="caution">
    <text evidence="2">The sequence shown here is derived from an EMBL/GenBank/DDBJ whole genome shotgun (WGS) entry which is preliminary data.</text>
</comment>
<dbReference type="Pfam" id="PF05699">
    <property type="entry name" value="Dimer_Tnp_hAT"/>
    <property type="match status" value="1"/>
</dbReference>
<dbReference type="GO" id="GO:0005634">
    <property type="term" value="C:nucleus"/>
    <property type="evidence" value="ECO:0007669"/>
    <property type="project" value="UniProtKB-SubCell"/>
</dbReference>
<feature type="domain" description="HAT C-terminal dimerisation" evidence="1">
    <location>
        <begin position="255"/>
        <end position="310"/>
    </location>
</feature>
<proteinExistence type="predicted"/>
<dbReference type="InterPro" id="IPR008906">
    <property type="entry name" value="HATC_C_dom"/>
</dbReference>
<accession>A0AAD9XGB6</accession>
<dbReference type="GO" id="GO:0046983">
    <property type="term" value="F:protein dimerization activity"/>
    <property type="evidence" value="ECO:0007669"/>
    <property type="project" value="InterPro"/>
</dbReference>
<dbReference type="EMBL" id="JANJYI010000002">
    <property type="protein sequence ID" value="KAK2658833.1"/>
    <property type="molecule type" value="Genomic_DNA"/>
</dbReference>
<dbReference type="PANTHER" id="PTHR46481">
    <property type="entry name" value="ZINC FINGER BED DOMAIN-CONTAINING PROTEIN 4"/>
    <property type="match status" value="1"/>
</dbReference>
<dbReference type="InterPro" id="IPR052035">
    <property type="entry name" value="ZnF_BED_domain_contain"/>
</dbReference>
<gene>
    <name evidence="2" type="ORF">Ddye_005366</name>
</gene>
<evidence type="ECO:0000259" key="1">
    <source>
        <dbReference type="Pfam" id="PF05699"/>
    </source>
</evidence>
<dbReference type="AlphaFoldDB" id="A0AAD9XGB6"/>
<dbReference type="Proteomes" id="UP001280121">
    <property type="component" value="Unassembled WGS sequence"/>
</dbReference>
<sequence length="311" mass="35544">MAEKSNATKVEPFETLTTDEVLVATKDGTKRKPTKTTLKVWIHFTKIEGAIGFSEDACRKALSKMIVLDELPFSFVEREGFHHFCSIACPNSDPLSRTTIARDINQLYLDEKAILKSMFSFNKQRVCLTTDCWISIQNTNYMVIKAHFIDSGVFTITTDNSSANDVAIKYVKRKLSNWVADGVILDGLKELLYSLYECYNGRNSNSIGTQSSNDFQLLNGMDIDRDKHNGDFRFAMLQKFKKMLETKDCIDTKNEVDRYLLELSEDPYNENFDILLWWKLNATKYKVLSQIVRDVFAIPVSTVACEFAFGT</sequence>
<name>A0AAD9XGB6_9ROSI</name>
<dbReference type="SUPFAM" id="SSF53098">
    <property type="entry name" value="Ribonuclease H-like"/>
    <property type="match status" value="1"/>
</dbReference>
<evidence type="ECO:0000313" key="2">
    <source>
        <dbReference type="EMBL" id="KAK2658833.1"/>
    </source>
</evidence>
<dbReference type="SUPFAM" id="SSF140996">
    <property type="entry name" value="Hermes dimerisation domain"/>
    <property type="match status" value="1"/>
</dbReference>